<dbReference type="Pfam" id="PF01554">
    <property type="entry name" value="MatE"/>
    <property type="match status" value="2"/>
</dbReference>
<evidence type="ECO:0000256" key="8">
    <source>
        <dbReference type="ARBA" id="ARBA00022692"/>
    </source>
</evidence>
<name>A0A2Z2KMI2_9BACL</name>
<comment type="function">
    <text evidence="1">Multidrug efflux pump.</text>
</comment>
<feature type="transmembrane region" description="Helical" evidence="13">
    <location>
        <begin position="105"/>
        <end position="125"/>
    </location>
</feature>
<dbReference type="EMBL" id="CP021780">
    <property type="protein sequence ID" value="ASA22392.1"/>
    <property type="molecule type" value="Genomic_DNA"/>
</dbReference>
<dbReference type="InterPro" id="IPR002528">
    <property type="entry name" value="MATE_fam"/>
</dbReference>
<feature type="transmembrane region" description="Helical" evidence="13">
    <location>
        <begin position="176"/>
        <end position="197"/>
    </location>
</feature>
<feature type="transmembrane region" description="Helical" evidence="13">
    <location>
        <begin position="299"/>
        <end position="316"/>
    </location>
</feature>
<dbReference type="PANTHER" id="PTHR43298">
    <property type="entry name" value="MULTIDRUG RESISTANCE PROTEIN NORM-RELATED"/>
    <property type="match status" value="1"/>
</dbReference>
<evidence type="ECO:0000256" key="2">
    <source>
        <dbReference type="ARBA" id="ARBA00004651"/>
    </source>
</evidence>
<feature type="transmembrane region" description="Helical" evidence="13">
    <location>
        <begin position="60"/>
        <end position="84"/>
    </location>
</feature>
<feature type="transmembrane region" description="Helical" evidence="13">
    <location>
        <begin position="145"/>
        <end position="164"/>
    </location>
</feature>
<sequence length="474" mass="52235">MQVIVQSECKGGIGLGKSTIGNSDFNREMKGLVIPSVLQMLVANSFSLVNMLMVTNLGDGAVAVTAAAGRISFILSMILTAVYGMTSYITQYHGKHQLTLVRATFGFMLLTGIGISLLSFVVVSIWKEPILSLFIKDVELLPLGIQYVSIMVFVFLISAVRDAYAQALGSLGKVKITLYVGLCAMMINIILDYGLIYGRLGLPNLGVVGAAWGTLIATGTSLLFLIVFIYIKSYYLNIRIQELFSLPMILRKQVVKTITPLVFHEGMWSIGNMLYAVAFGSLSIAALTTFQLANTLQGYFMMGIHGFAYAAKVMIGQKLGQDNQEQAMDYARRYTRISVIAGIIVSVVMMMGSPFVAFIFPNLSTEVHASLGNILLLQGMVMTALFLNNVWIVGMFRAGGDNLFTMIMILMTTWGIALPAVFVGTYVFRLPMEWVYALFLCEEMSKAFIGYRRYRSQKWMRNLVGNHSETPTSA</sequence>
<evidence type="ECO:0000256" key="10">
    <source>
        <dbReference type="ARBA" id="ARBA00023065"/>
    </source>
</evidence>
<dbReference type="GO" id="GO:0006811">
    <property type="term" value="P:monoatomic ion transport"/>
    <property type="evidence" value="ECO:0007669"/>
    <property type="project" value="UniProtKB-KW"/>
</dbReference>
<protein>
    <recommendedName>
        <fullName evidence="4">Probable multidrug resistance protein NorM</fullName>
    </recommendedName>
    <alternativeName>
        <fullName evidence="12">Multidrug-efflux transporter</fullName>
    </alternativeName>
</protein>
<evidence type="ECO:0000313" key="14">
    <source>
        <dbReference type="EMBL" id="ASA22392.1"/>
    </source>
</evidence>
<evidence type="ECO:0000256" key="4">
    <source>
        <dbReference type="ARBA" id="ARBA00020268"/>
    </source>
</evidence>
<dbReference type="NCBIfam" id="TIGR00797">
    <property type="entry name" value="matE"/>
    <property type="match status" value="1"/>
</dbReference>
<evidence type="ECO:0000256" key="3">
    <source>
        <dbReference type="ARBA" id="ARBA00010199"/>
    </source>
</evidence>
<evidence type="ECO:0000256" key="7">
    <source>
        <dbReference type="ARBA" id="ARBA00022475"/>
    </source>
</evidence>
<evidence type="ECO:0000256" key="6">
    <source>
        <dbReference type="ARBA" id="ARBA00022449"/>
    </source>
</evidence>
<dbReference type="InterPro" id="IPR050222">
    <property type="entry name" value="MATE_MdtK"/>
</dbReference>
<dbReference type="AlphaFoldDB" id="A0A2Z2KMI2"/>
<evidence type="ECO:0000256" key="5">
    <source>
        <dbReference type="ARBA" id="ARBA00022448"/>
    </source>
</evidence>
<feature type="transmembrane region" description="Helical" evidence="13">
    <location>
        <begin position="337"/>
        <end position="360"/>
    </location>
</feature>
<keyword evidence="9 13" id="KW-1133">Transmembrane helix</keyword>
<organism evidence="14 15">
    <name type="scientific">Paenibacillus donghaensis</name>
    <dbReference type="NCBI Taxonomy" id="414771"/>
    <lineage>
        <taxon>Bacteria</taxon>
        <taxon>Bacillati</taxon>
        <taxon>Bacillota</taxon>
        <taxon>Bacilli</taxon>
        <taxon>Bacillales</taxon>
        <taxon>Paenibacillaceae</taxon>
        <taxon>Paenibacillus</taxon>
    </lineage>
</organism>
<dbReference type="GO" id="GO:0042910">
    <property type="term" value="F:xenobiotic transmembrane transporter activity"/>
    <property type="evidence" value="ECO:0007669"/>
    <property type="project" value="InterPro"/>
</dbReference>
<evidence type="ECO:0000256" key="9">
    <source>
        <dbReference type="ARBA" id="ARBA00022989"/>
    </source>
</evidence>
<feature type="transmembrane region" description="Helical" evidence="13">
    <location>
        <begin position="32"/>
        <end position="54"/>
    </location>
</feature>
<feature type="transmembrane region" description="Helical" evidence="13">
    <location>
        <begin position="273"/>
        <end position="293"/>
    </location>
</feature>
<evidence type="ECO:0000256" key="11">
    <source>
        <dbReference type="ARBA" id="ARBA00023136"/>
    </source>
</evidence>
<feature type="transmembrane region" description="Helical" evidence="13">
    <location>
        <begin position="372"/>
        <end position="391"/>
    </location>
</feature>
<feature type="transmembrane region" description="Helical" evidence="13">
    <location>
        <begin position="403"/>
        <end position="428"/>
    </location>
</feature>
<keyword evidence="7" id="KW-1003">Cell membrane</keyword>
<keyword evidence="10" id="KW-0406">Ion transport</keyword>
<evidence type="ECO:0000256" key="12">
    <source>
        <dbReference type="ARBA" id="ARBA00031636"/>
    </source>
</evidence>
<dbReference type="PANTHER" id="PTHR43298:SF2">
    <property type="entry name" value="FMN_FAD EXPORTER YEEO-RELATED"/>
    <property type="match status" value="1"/>
</dbReference>
<accession>A0A2Z2KMI2</accession>
<reference evidence="14 15" key="1">
    <citation type="submission" date="2017-06" db="EMBL/GenBank/DDBJ databases">
        <title>Complete genome sequence of Paenibacillus donghaensis KCTC 13049T isolated from East Sea sediment, South Korea.</title>
        <authorList>
            <person name="Jung B.K."/>
            <person name="Hong S.-J."/>
            <person name="Shin J.-H."/>
        </authorList>
    </citation>
    <scope>NUCLEOTIDE SEQUENCE [LARGE SCALE GENOMIC DNA]</scope>
    <source>
        <strain evidence="14 15">KCTC 13049</strain>
    </source>
</reference>
<dbReference type="InterPro" id="IPR048279">
    <property type="entry name" value="MdtK-like"/>
</dbReference>
<feature type="transmembrane region" description="Helical" evidence="13">
    <location>
        <begin position="209"/>
        <end position="231"/>
    </location>
</feature>
<dbReference type="PIRSF" id="PIRSF006603">
    <property type="entry name" value="DinF"/>
    <property type="match status" value="1"/>
</dbReference>
<evidence type="ECO:0000256" key="1">
    <source>
        <dbReference type="ARBA" id="ARBA00003408"/>
    </source>
</evidence>
<evidence type="ECO:0000313" key="15">
    <source>
        <dbReference type="Proteomes" id="UP000249890"/>
    </source>
</evidence>
<keyword evidence="11 13" id="KW-0472">Membrane</keyword>
<dbReference type="GO" id="GO:0015297">
    <property type="term" value="F:antiporter activity"/>
    <property type="evidence" value="ECO:0007669"/>
    <property type="project" value="UniProtKB-KW"/>
</dbReference>
<keyword evidence="6" id="KW-0050">Antiport</keyword>
<dbReference type="GO" id="GO:0005886">
    <property type="term" value="C:plasma membrane"/>
    <property type="evidence" value="ECO:0007669"/>
    <property type="project" value="UniProtKB-SubCell"/>
</dbReference>
<comment type="subcellular location">
    <subcellularLocation>
        <location evidence="2">Cell membrane</location>
        <topology evidence="2">Multi-pass membrane protein</topology>
    </subcellularLocation>
</comment>
<dbReference type="KEGG" id="pdh:B9T62_17320"/>
<proteinExistence type="inferred from homology"/>
<keyword evidence="15" id="KW-1185">Reference proteome</keyword>
<keyword evidence="5" id="KW-0813">Transport</keyword>
<evidence type="ECO:0000256" key="13">
    <source>
        <dbReference type="SAM" id="Phobius"/>
    </source>
</evidence>
<dbReference type="Proteomes" id="UP000249890">
    <property type="component" value="Chromosome"/>
</dbReference>
<gene>
    <name evidence="14" type="ORF">B9T62_17320</name>
</gene>
<comment type="similarity">
    <text evidence="3">Belongs to the multi antimicrobial extrusion (MATE) (TC 2.A.66.1) family.</text>
</comment>
<keyword evidence="8 13" id="KW-0812">Transmembrane</keyword>